<feature type="domain" description="Acyl-CoA dehydrogenase/oxidase C-terminal" evidence="6">
    <location>
        <begin position="228"/>
        <end position="370"/>
    </location>
</feature>
<sequence length="377" mass="41841">MNFHFTEGQITAQTQFKLFSDEKIAPYAQQHDEEEQLCDQVLQSMRESDYLGSMIPKQYGGMELDTITIGLLNEEIGRGCASVRSLLTVHGMVALGIMRWGTETQRAYWLPRLAKGDTIGAFGLTEPNVGSDAKSVSTTASVEDDTYILNGVKKWITMGQIADVFLIMAQLDGKPTAFLMERNCPGLTIKPMRGLLGARASMIAELNMENCRIPVDNIIGSPGTGLSHVALSCLDYGRYTVSWGAIGTAQACLESSVDYVRKRKQFGRPLRDYQLIQKMITEMIVNIKASRLLCLKAGYLKDEGDPDSIMDTWTAKYFSSIMVNKVASDAVQIHGANGCSSDYPVERYFRDARINEIIEGTTQMHEILISTHGFRTI</sequence>
<dbReference type="Gene3D" id="2.40.110.10">
    <property type="entry name" value="Butyryl-CoA Dehydrogenase, subunit A, domain 2"/>
    <property type="match status" value="1"/>
</dbReference>
<dbReference type="PANTHER" id="PTHR43884">
    <property type="entry name" value="ACYL-COA DEHYDROGENASE"/>
    <property type="match status" value="1"/>
</dbReference>
<dbReference type="InterPro" id="IPR046373">
    <property type="entry name" value="Acyl-CoA_Oxase/DH_mid-dom_sf"/>
</dbReference>
<protein>
    <submittedName>
        <fullName evidence="9">Acyl-CoA dehydrogenase</fullName>
    </submittedName>
</protein>
<keyword evidence="5" id="KW-0560">Oxidoreductase</keyword>
<dbReference type="InterPro" id="IPR036250">
    <property type="entry name" value="AcylCo_DH-like_C"/>
</dbReference>
<dbReference type="Gene3D" id="1.20.140.10">
    <property type="entry name" value="Butyryl-CoA Dehydrogenase, subunit A, domain 3"/>
    <property type="match status" value="1"/>
</dbReference>
<keyword evidence="10" id="KW-1185">Reference proteome</keyword>
<proteinExistence type="inferred from homology"/>
<dbReference type="RefSeq" id="WP_160498286.1">
    <property type="nucleotide sequence ID" value="NZ_WUBI01000002.1"/>
</dbReference>
<comment type="similarity">
    <text evidence="2 5">Belongs to the acyl-CoA dehydrogenase family.</text>
</comment>
<gene>
    <name evidence="9" type="ORF">GRF59_13640</name>
</gene>
<feature type="domain" description="Acyl-CoA oxidase/dehydrogenase middle" evidence="7">
    <location>
        <begin position="121"/>
        <end position="211"/>
    </location>
</feature>
<evidence type="ECO:0000259" key="7">
    <source>
        <dbReference type="Pfam" id="PF02770"/>
    </source>
</evidence>
<dbReference type="InterPro" id="IPR037069">
    <property type="entry name" value="AcylCoA_DH/ox_N_sf"/>
</dbReference>
<feature type="domain" description="Acyl-CoA dehydrogenase/oxidase N-terminal" evidence="8">
    <location>
        <begin position="7"/>
        <end position="117"/>
    </location>
</feature>
<evidence type="ECO:0000256" key="5">
    <source>
        <dbReference type="RuleBase" id="RU362125"/>
    </source>
</evidence>
<evidence type="ECO:0000256" key="4">
    <source>
        <dbReference type="ARBA" id="ARBA00022827"/>
    </source>
</evidence>
<dbReference type="SUPFAM" id="SSF56645">
    <property type="entry name" value="Acyl-CoA dehydrogenase NM domain-like"/>
    <property type="match status" value="1"/>
</dbReference>
<dbReference type="Pfam" id="PF02771">
    <property type="entry name" value="Acyl-CoA_dh_N"/>
    <property type="match status" value="1"/>
</dbReference>
<keyword evidence="4 5" id="KW-0274">FAD</keyword>
<evidence type="ECO:0000256" key="2">
    <source>
        <dbReference type="ARBA" id="ARBA00009347"/>
    </source>
</evidence>
<comment type="cofactor">
    <cofactor evidence="1 5">
        <name>FAD</name>
        <dbReference type="ChEBI" id="CHEBI:57692"/>
    </cofactor>
</comment>
<dbReference type="Pfam" id="PF02770">
    <property type="entry name" value="Acyl-CoA_dh_M"/>
    <property type="match status" value="1"/>
</dbReference>
<dbReference type="Proteomes" id="UP000460318">
    <property type="component" value="Unassembled WGS sequence"/>
</dbReference>
<name>A0A7X3IJT6_9BACL</name>
<dbReference type="SUPFAM" id="SSF47203">
    <property type="entry name" value="Acyl-CoA dehydrogenase C-terminal domain-like"/>
    <property type="match status" value="1"/>
</dbReference>
<evidence type="ECO:0000259" key="6">
    <source>
        <dbReference type="Pfam" id="PF00441"/>
    </source>
</evidence>
<keyword evidence="3 5" id="KW-0285">Flavoprotein</keyword>
<organism evidence="9 10">
    <name type="scientific">Paenibacillus dendrobii</name>
    <dbReference type="NCBI Taxonomy" id="2691084"/>
    <lineage>
        <taxon>Bacteria</taxon>
        <taxon>Bacillati</taxon>
        <taxon>Bacillota</taxon>
        <taxon>Bacilli</taxon>
        <taxon>Bacillales</taxon>
        <taxon>Paenibacillaceae</taxon>
        <taxon>Paenibacillus</taxon>
    </lineage>
</organism>
<dbReference type="InterPro" id="IPR009075">
    <property type="entry name" value="AcylCo_DH/oxidase_C"/>
</dbReference>
<dbReference type="Pfam" id="PF00441">
    <property type="entry name" value="Acyl-CoA_dh_1"/>
    <property type="match status" value="1"/>
</dbReference>
<dbReference type="InterPro" id="IPR013786">
    <property type="entry name" value="AcylCoA_DH/ox_N"/>
</dbReference>
<evidence type="ECO:0000259" key="8">
    <source>
        <dbReference type="Pfam" id="PF02771"/>
    </source>
</evidence>
<dbReference type="PANTHER" id="PTHR43884:SF12">
    <property type="entry name" value="ISOVALERYL-COA DEHYDROGENASE, MITOCHONDRIAL-RELATED"/>
    <property type="match status" value="1"/>
</dbReference>
<evidence type="ECO:0000313" key="9">
    <source>
        <dbReference type="EMBL" id="MWV44656.1"/>
    </source>
</evidence>
<dbReference type="Gene3D" id="1.10.540.10">
    <property type="entry name" value="Acyl-CoA dehydrogenase/oxidase, N-terminal domain"/>
    <property type="match status" value="1"/>
</dbReference>
<dbReference type="FunFam" id="1.20.140.10:FF:000004">
    <property type="entry name" value="Acyl-CoA dehydrogenase FadE25"/>
    <property type="match status" value="1"/>
</dbReference>
<dbReference type="AlphaFoldDB" id="A0A7X3IJT6"/>
<dbReference type="EMBL" id="WUBI01000002">
    <property type="protein sequence ID" value="MWV44656.1"/>
    <property type="molecule type" value="Genomic_DNA"/>
</dbReference>
<reference evidence="9 10" key="1">
    <citation type="submission" date="2019-12" db="EMBL/GenBank/DDBJ databases">
        <title>Paenibacillus sp. nov., an endophytic bacterium isolated from the stem of Dendrobium.</title>
        <authorList>
            <person name="Zhao R."/>
        </authorList>
    </citation>
    <scope>NUCLEOTIDE SEQUENCE [LARGE SCALE GENOMIC DNA]</scope>
    <source>
        <strain evidence="9 10">HJL G12</strain>
    </source>
</reference>
<evidence type="ECO:0000256" key="1">
    <source>
        <dbReference type="ARBA" id="ARBA00001974"/>
    </source>
</evidence>
<dbReference type="InterPro" id="IPR006091">
    <property type="entry name" value="Acyl-CoA_Oxase/DH_mid-dom"/>
</dbReference>
<dbReference type="PIRSF" id="PIRSF016578">
    <property type="entry name" value="HsaA"/>
    <property type="match status" value="1"/>
</dbReference>
<accession>A0A7X3IJT6</accession>
<evidence type="ECO:0000313" key="10">
    <source>
        <dbReference type="Proteomes" id="UP000460318"/>
    </source>
</evidence>
<evidence type="ECO:0000256" key="3">
    <source>
        <dbReference type="ARBA" id="ARBA00022630"/>
    </source>
</evidence>
<dbReference type="GO" id="GO:0003995">
    <property type="term" value="F:acyl-CoA dehydrogenase activity"/>
    <property type="evidence" value="ECO:0007669"/>
    <property type="project" value="TreeGrafter"/>
</dbReference>
<comment type="caution">
    <text evidence="9">The sequence shown here is derived from an EMBL/GenBank/DDBJ whole genome shotgun (WGS) entry which is preliminary data.</text>
</comment>
<dbReference type="GO" id="GO:0050660">
    <property type="term" value="F:flavin adenine dinucleotide binding"/>
    <property type="evidence" value="ECO:0007669"/>
    <property type="project" value="InterPro"/>
</dbReference>
<dbReference type="InterPro" id="IPR009100">
    <property type="entry name" value="AcylCoA_DH/oxidase_NM_dom_sf"/>
</dbReference>